<dbReference type="PANTHER" id="PTHR43685:SF2">
    <property type="entry name" value="GLYCOSYLTRANSFERASE 2-LIKE DOMAIN-CONTAINING PROTEIN"/>
    <property type="match status" value="1"/>
</dbReference>
<proteinExistence type="predicted"/>
<dbReference type="InterPro" id="IPR029044">
    <property type="entry name" value="Nucleotide-diphossugar_trans"/>
</dbReference>
<sequence>MHNKIVSIVIPNFNNTQYLKEIVDCIKRQTFLDWELIVVDDVSTDNSYEFALELAISDSRITVLQRDRLPKGGQTCRNIGLKNAKGKYVIFLDSDDLISDNCLKQRVEFMQNNLDIDFGIFKAHSFKPREDYQTLYRRDITWGNKRVDDPIDAFLRNEYPYLVVTNIYVRQSLSGICWDEELNVRQDLDFNLTTLWAGLKYKFAENSDYDYFYRGVFSSNNVSGNMTSPEKFKGMVYLFDKIISHLNLNQETSKYMIPFRRYVIHYFNSLIISGTSKHSDFFLNHYRPFFSKWFILRMLFVKKVVDLFSDNSVKTFISSLLLLLLFGYRYYFNLIGKLFNRILSITV</sequence>
<dbReference type="CDD" id="cd00761">
    <property type="entry name" value="Glyco_tranf_GTA_type"/>
    <property type="match status" value="1"/>
</dbReference>
<reference evidence="3 4" key="1">
    <citation type="submission" date="2012-09" db="EMBL/GenBank/DDBJ databases">
        <title>The Genome Sequence of Bacteroides oleiciplenus YIT 12058.</title>
        <authorList>
            <consortium name="The Broad Institute Genome Sequencing Platform"/>
            <person name="Earl A."/>
            <person name="Ward D."/>
            <person name="Feldgarden M."/>
            <person name="Gevers D."/>
            <person name="Morotomi M."/>
            <person name="Walker B."/>
            <person name="Young S.K."/>
            <person name="Zeng Q."/>
            <person name="Gargeya S."/>
            <person name="Fitzgerald M."/>
            <person name="Haas B."/>
            <person name="Abouelleil A."/>
            <person name="Alvarado L."/>
            <person name="Arachchi H.M."/>
            <person name="Berlin A.M."/>
            <person name="Chapman S.B."/>
            <person name="Goldberg J."/>
            <person name="Griggs A."/>
            <person name="Gujja S."/>
            <person name="Hansen M."/>
            <person name="Howarth C."/>
            <person name="Imamovic A."/>
            <person name="Larimer J."/>
            <person name="McCowen C."/>
            <person name="Montmayeur A."/>
            <person name="Murphy C."/>
            <person name="Neiman D."/>
            <person name="Pearson M."/>
            <person name="Priest M."/>
            <person name="Roberts A."/>
            <person name="Saif S."/>
            <person name="Shea T."/>
            <person name="Sisk P."/>
            <person name="Sykes S."/>
            <person name="Wortman J."/>
            <person name="Nusbaum C."/>
            <person name="Birren B."/>
        </authorList>
    </citation>
    <scope>NUCLEOTIDE SEQUENCE [LARGE SCALE GENOMIC DNA]</scope>
    <source>
        <strain evidence="3 4">YIT 12058</strain>
    </source>
</reference>
<dbReference type="OrthoDB" id="9802649at2"/>
<dbReference type="RefSeq" id="WP_009128392.1">
    <property type="nucleotide sequence ID" value="NZ_JH992940.1"/>
</dbReference>
<dbReference type="SUPFAM" id="SSF53448">
    <property type="entry name" value="Nucleotide-diphospho-sugar transferases"/>
    <property type="match status" value="1"/>
</dbReference>
<comment type="caution">
    <text evidence="3">The sequence shown here is derived from an EMBL/GenBank/DDBJ whole genome shotgun (WGS) entry which is preliminary data.</text>
</comment>
<name>K9E5N5_9BACE</name>
<evidence type="ECO:0000256" key="1">
    <source>
        <dbReference type="SAM" id="Phobius"/>
    </source>
</evidence>
<dbReference type="STRING" id="742727.HMPREF9447_00869"/>
<feature type="transmembrane region" description="Helical" evidence="1">
    <location>
        <begin position="315"/>
        <end position="332"/>
    </location>
</feature>
<evidence type="ECO:0000313" key="3">
    <source>
        <dbReference type="EMBL" id="EKU91883.1"/>
    </source>
</evidence>
<dbReference type="PATRIC" id="fig|742727.4.peg.872"/>
<dbReference type="Proteomes" id="UP000009872">
    <property type="component" value="Unassembled WGS sequence"/>
</dbReference>
<gene>
    <name evidence="3" type="ORF">HMPREF9447_00869</name>
</gene>
<dbReference type="Gene3D" id="3.90.550.10">
    <property type="entry name" value="Spore Coat Polysaccharide Biosynthesis Protein SpsA, Chain A"/>
    <property type="match status" value="1"/>
</dbReference>
<dbReference type="Pfam" id="PF00535">
    <property type="entry name" value="Glycos_transf_2"/>
    <property type="match status" value="1"/>
</dbReference>
<keyword evidence="1" id="KW-1133">Transmembrane helix</keyword>
<keyword evidence="1" id="KW-0812">Transmembrane</keyword>
<evidence type="ECO:0000259" key="2">
    <source>
        <dbReference type="Pfam" id="PF00535"/>
    </source>
</evidence>
<organism evidence="3 4">
    <name type="scientific">Bacteroides oleiciplenus YIT 12058</name>
    <dbReference type="NCBI Taxonomy" id="742727"/>
    <lineage>
        <taxon>Bacteria</taxon>
        <taxon>Pseudomonadati</taxon>
        <taxon>Bacteroidota</taxon>
        <taxon>Bacteroidia</taxon>
        <taxon>Bacteroidales</taxon>
        <taxon>Bacteroidaceae</taxon>
        <taxon>Bacteroides</taxon>
    </lineage>
</organism>
<dbReference type="InterPro" id="IPR001173">
    <property type="entry name" value="Glyco_trans_2-like"/>
</dbReference>
<keyword evidence="1" id="KW-0472">Membrane</keyword>
<dbReference type="HOGENOM" id="CLU_025996_25_1_10"/>
<dbReference type="InterPro" id="IPR050834">
    <property type="entry name" value="Glycosyltransf_2"/>
</dbReference>
<accession>K9E5N5</accession>
<evidence type="ECO:0000313" key="4">
    <source>
        <dbReference type="Proteomes" id="UP000009872"/>
    </source>
</evidence>
<feature type="domain" description="Glycosyltransferase 2-like" evidence="2">
    <location>
        <begin position="7"/>
        <end position="142"/>
    </location>
</feature>
<keyword evidence="4" id="KW-1185">Reference proteome</keyword>
<dbReference type="eggNOG" id="COG1216">
    <property type="taxonomic scope" value="Bacteria"/>
</dbReference>
<protein>
    <recommendedName>
        <fullName evidence="2">Glycosyltransferase 2-like domain-containing protein</fullName>
    </recommendedName>
</protein>
<dbReference type="EMBL" id="ADLF01000003">
    <property type="protein sequence ID" value="EKU91883.1"/>
    <property type="molecule type" value="Genomic_DNA"/>
</dbReference>
<dbReference type="PANTHER" id="PTHR43685">
    <property type="entry name" value="GLYCOSYLTRANSFERASE"/>
    <property type="match status" value="1"/>
</dbReference>
<dbReference type="AlphaFoldDB" id="K9E5N5"/>